<evidence type="ECO:0000259" key="4">
    <source>
        <dbReference type="Pfam" id="PF01636"/>
    </source>
</evidence>
<dbReference type="Pfam" id="PF00202">
    <property type="entry name" value="Aminotran_3"/>
    <property type="match status" value="1"/>
</dbReference>
<dbReference type="RefSeq" id="WP_129889092.1">
    <property type="nucleotide sequence ID" value="NZ_CP035758.1"/>
</dbReference>
<dbReference type="InterPro" id="IPR005814">
    <property type="entry name" value="Aminotrans_3"/>
</dbReference>
<proteinExistence type="inferred from homology"/>
<dbReference type="Pfam" id="PF01636">
    <property type="entry name" value="APH"/>
    <property type="match status" value="1"/>
</dbReference>
<gene>
    <name evidence="5" type="ORF">EPA93_19385</name>
</gene>
<dbReference type="InterPro" id="IPR015424">
    <property type="entry name" value="PyrdxlP-dep_Trfase"/>
</dbReference>
<evidence type="ECO:0000256" key="1">
    <source>
        <dbReference type="ARBA" id="ARBA00008954"/>
    </source>
</evidence>
<evidence type="ECO:0000313" key="6">
    <source>
        <dbReference type="Proteomes" id="UP000290365"/>
    </source>
</evidence>
<evidence type="ECO:0000259" key="3">
    <source>
        <dbReference type="Pfam" id="PF01551"/>
    </source>
</evidence>
<dbReference type="PANTHER" id="PTHR45688">
    <property type="match status" value="1"/>
</dbReference>
<accession>A0A4P6JRF3</accession>
<name>A0A4P6JRF3_KTERU</name>
<reference evidence="5 6" key="1">
    <citation type="submission" date="2019-01" db="EMBL/GenBank/DDBJ databases">
        <title>Ktedonosporobacter rubrisoli SCAWS-G2.</title>
        <authorList>
            <person name="Huang Y."/>
            <person name="Yan B."/>
        </authorList>
    </citation>
    <scope>NUCLEOTIDE SEQUENCE [LARGE SCALE GENOMIC DNA]</scope>
    <source>
        <strain evidence="5 6">SCAWS-G2</strain>
    </source>
</reference>
<dbReference type="InterPro" id="IPR049704">
    <property type="entry name" value="Aminotrans_3_PPA_site"/>
</dbReference>
<dbReference type="GO" id="GO:0030170">
    <property type="term" value="F:pyridoxal phosphate binding"/>
    <property type="evidence" value="ECO:0007669"/>
    <property type="project" value="InterPro"/>
</dbReference>
<protein>
    <submittedName>
        <fullName evidence="5">Aminotransferase class III-fold pyridoxal phosphate-dependent enzyme</fullName>
    </submittedName>
</protein>
<dbReference type="PROSITE" id="PS00600">
    <property type="entry name" value="AA_TRANSFER_CLASS_3"/>
    <property type="match status" value="1"/>
</dbReference>
<evidence type="ECO:0000256" key="2">
    <source>
        <dbReference type="ARBA" id="ARBA00022898"/>
    </source>
</evidence>
<keyword evidence="2" id="KW-0663">Pyridoxal phosphate</keyword>
<organism evidence="5 6">
    <name type="scientific">Ktedonosporobacter rubrisoli</name>
    <dbReference type="NCBI Taxonomy" id="2509675"/>
    <lineage>
        <taxon>Bacteria</taxon>
        <taxon>Bacillati</taxon>
        <taxon>Chloroflexota</taxon>
        <taxon>Ktedonobacteria</taxon>
        <taxon>Ktedonobacterales</taxon>
        <taxon>Ktedonosporobacteraceae</taxon>
        <taxon>Ktedonosporobacter</taxon>
    </lineage>
</organism>
<dbReference type="KEGG" id="kbs:EPA93_19385"/>
<feature type="domain" description="M23ase beta-sheet core" evidence="3">
    <location>
        <begin position="443"/>
        <end position="542"/>
    </location>
</feature>
<dbReference type="CDD" id="cd12797">
    <property type="entry name" value="M23_peptidase"/>
    <property type="match status" value="1"/>
</dbReference>
<dbReference type="Pfam" id="PF01551">
    <property type="entry name" value="Peptidase_M23"/>
    <property type="match status" value="1"/>
</dbReference>
<dbReference type="EMBL" id="CP035758">
    <property type="protein sequence ID" value="QBD78039.1"/>
    <property type="molecule type" value="Genomic_DNA"/>
</dbReference>
<dbReference type="InterPro" id="IPR011009">
    <property type="entry name" value="Kinase-like_dom_sf"/>
</dbReference>
<keyword evidence="6" id="KW-1185">Reference proteome</keyword>
<dbReference type="InterPro" id="IPR002575">
    <property type="entry name" value="Aminoglycoside_PTrfase"/>
</dbReference>
<dbReference type="Gene3D" id="3.90.1200.10">
    <property type="match status" value="1"/>
</dbReference>
<dbReference type="NCBIfam" id="NF004799">
    <property type="entry name" value="PRK06148.1"/>
    <property type="match status" value="1"/>
</dbReference>
<dbReference type="CDD" id="cd00610">
    <property type="entry name" value="OAT_like"/>
    <property type="match status" value="1"/>
</dbReference>
<dbReference type="Gene3D" id="2.70.70.10">
    <property type="entry name" value="Glucose Permease (Domain IIA)"/>
    <property type="match status" value="1"/>
</dbReference>
<dbReference type="SUPFAM" id="SSF56112">
    <property type="entry name" value="Protein kinase-like (PK-like)"/>
    <property type="match status" value="1"/>
</dbReference>
<dbReference type="PANTHER" id="PTHR45688:SF13">
    <property type="entry name" value="ALANINE--GLYOXYLATE AMINOTRANSFERASE 2-LIKE"/>
    <property type="match status" value="1"/>
</dbReference>
<dbReference type="InterPro" id="IPR015422">
    <property type="entry name" value="PyrdxlP-dep_Trfase_small"/>
</dbReference>
<dbReference type="Proteomes" id="UP000290365">
    <property type="component" value="Chromosome"/>
</dbReference>
<dbReference type="OrthoDB" id="9807885at2"/>
<dbReference type="AlphaFoldDB" id="A0A4P6JRF3"/>
<keyword evidence="5" id="KW-0032">Aminotransferase</keyword>
<sequence length="1020" mass="112635">MELITPVFSEQEAGALVSQLYGLEASARLLPGERDQNFYVQTRQGKTFVLKIAPASETYDTLDLQNQTLHYLSTQLPELALPRVHPTRDGDFIASLSHASGTQSFVRLLTYIPSKLLAQTRPHTPELLHSLGHTLGRLDRALFNFSHPAAQRVHKWDVSRADQLYDDIHYIAQPGRRKLIEELYRQFEQRAIPYLPELRRSIIHADANDYNVLVDATRTELPRVIGLIDFGDMLYTNTINELAIAAAYAMLDKVDPLASARHVVSGYHQALPLTEAELEVLYPLICARLCISAINAARQQADQPHNSYLQISTQPVWALLEQLAPLSAQLAHYTFRQACALPACPHTATVVDWLTHNSQQIGRLVEPEMTVDNTLVFDLSIDSLELGNVTDFSDTEEFGRRLFARMKAANAAIGIGKYNEARPIYTAPMFDCPTDNGLEQRTIHVGLDIFMEAGTPIFAPLAGTVHSVKNNVGDKDYGPTIVLQHSIPEAELTFYTLYGHLSTDSLAGLQEGMPIKRGTLLARIGKEHENGGWPPHLHFQIISDMLGKGGEFPGVINPSEREVWLSISPDPNLIAGIPAACFPKERSISDERILAIRQKHIGSNLSISYHQPLHIVRGYRQYLYTDTGRHYLDAVNNVAHVGHNHPHVVQAGQRQMAILNTNTRYLHENLVRYAERLCAMLPPELSVCYFVCSGSEANELALRLARAHSRQKDIIVVDTAYHGNTTTLIDISPYKFDGPGGTGAPPYVHVVPLPDSYRGLYRGNQPQAGERYARHIAEVIARMQQQEKGPAAFICESIGGCAGQVVLPEGYLQAAYQHVRQAGGVCIADEVQTGFGRAGSHFWAFETQGVVPDIVTMGKPIGNGHPLGAVVTTQEIAATFDNGMEYFNTFGGNPVSCAIGMAVLDVIEQEQLQENARKTGAYLLQGLRELQGRHPLIGDVRGLGLFIGVELVLNRETLEPAAEQAAYIANRMRDHGILISTDGPLHNALKIKPPIVFDEANADLLIAALDKILGEDFVQV</sequence>
<feature type="domain" description="Aminoglycoside phosphotransferase" evidence="4">
    <location>
        <begin position="30"/>
        <end position="256"/>
    </location>
</feature>
<evidence type="ECO:0000313" key="5">
    <source>
        <dbReference type="EMBL" id="QBD78039.1"/>
    </source>
</evidence>
<comment type="similarity">
    <text evidence="1">Belongs to the class-III pyridoxal-phosphate-dependent aminotransferase family.</text>
</comment>
<dbReference type="InterPro" id="IPR011055">
    <property type="entry name" value="Dup_hybrid_motif"/>
</dbReference>
<dbReference type="Gene3D" id="3.90.1150.10">
    <property type="entry name" value="Aspartate Aminotransferase, domain 1"/>
    <property type="match status" value="1"/>
</dbReference>
<dbReference type="SUPFAM" id="SSF51261">
    <property type="entry name" value="Duplicated hybrid motif"/>
    <property type="match status" value="1"/>
</dbReference>
<dbReference type="InterPro" id="IPR015421">
    <property type="entry name" value="PyrdxlP-dep_Trfase_major"/>
</dbReference>
<dbReference type="GO" id="GO:0008483">
    <property type="term" value="F:transaminase activity"/>
    <property type="evidence" value="ECO:0007669"/>
    <property type="project" value="UniProtKB-KW"/>
</dbReference>
<keyword evidence="5" id="KW-0808">Transferase</keyword>
<dbReference type="SUPFAM" id="SSF53383">
    <property type="entry name" value="PLP-dependent transferases"/>
    <property type="match status" value="1"/>
</dbReference>
<dbReference type="Gene3D" id="3.40.640.10">
    <property type="entry name" value="Type I PLP-dependent aspartate aminotransferase-like (Major domain)"/>
    <property type="match status" value="1"/>
</dbReference>
<dbReference type="InterPro" id="IPR016047">
    <property type="entry name" value="M23ase_b-sheet_dom"/>
</dbReference>